<feature type="region of interest" description="Disordered" evidence="1">
    <location>
        <begin position="650"/>
        <end position="856"/>
    </location>
</feature>
<feature type="compositionally biased region" description="Polar residues" evidence="1">
    <location>
        <begin position="776"/>
        <end position="801"/>
    </location>
</feature>
<dbReference type="PANTHER" id="PTHR23039:SF2">
    <property type="entry name" value="NHS-LIKE PROTEIN 2"/>
    <property type="match status" value="1"/>
</dbReference>
<feature type="region of interest" description="Disordered" evidence="1">
    <location>
        <begin position="893"/>
        <end position="969"/>
    </location>
</feature>
<feature type="region of interest" description="Disordered" evidence="1">
    <location>
        <begin position="1025"/>
        <end position="1052"/>
    </location>
</feature>
<evidence type="ECO:0000256" key="1">
    <source>
        <dbReference type="SAM" id="MobiDB-lite"/>
    </source>
</evidence>
<feature type="compositionally biased region" description="Polar residues" evidence="1">
    <location>
        <begin position="1095"/>
        <end position="1115"/>
    </location>
</feature>
<dbReference type="PANTHER" id="PTHR23039">
    <property type="entry name" value="NANCE-HORAN SYNDROME PROTEIN"/>
    <property type="match status" value="1"/>
</dbReference>
<feature type="compositionally biased region" description="Basic and acidic residues" evidence="1">
    <location>
        <begin position="912"/>
        <end position="922"/>
    </location>
</feature>
<feature type="compositionally biased region" description="Low complexity" evidence="1">
    <location>
        <begin position="692"/>
        <end position="712"/>
    </location>
</feature>
<keyword evidence="3" id="KW-1185">Reference proteome</keyword>
<reference evidence="2 3" key="1">
    <citation type="submission" date="2021-05" db="EMBL/GenBank/DDBJ databases">
        <authorList>
            <person name="Zahm M."/>
            <person name="Klopp C."/>
            <person name="Cabau C."/>
            <person name="Kuhl H."/>
            <person name="Suciu R."/>
            <person name="Ciorpac M."/>
            <person name="Holostenco D."/>
            <person name="Gessner J."/>
            <person name="Wuertz S."/>
            <person name="Hohne C."/>
            <person name="Stock M."/>
            <person name="Gislard M."/>
            <person name="Lluch J."/>
            <person name="Milhes M."/>
            <person name="Lampietro C."/>
            <person name="Lopez Roques C."/>
            <person name="Donnadieu C."/>
            <person name="Du K."/>
            <person name="Schartl M."/>
            <person name="Guiguen Y."/>
        </authorList>
    </citation>
    <scope>NUCLEOTIDE SEQUENCE [LARGE SCALE GENOMIC DNA]</scope>
    <source>
        <strain evidence="2">Hh-F2</strain>
        <tissue evidence="2">Blood</tissue>
    </source>
</reference>
<dbReference type="Proteomes" id="UP001369086">
    <property type="component" value="Unassembled WGS sequence"/>
</dbReference>
<feature type="compositionally biased region" description="Low complexity" evidence="1">
    <location>
        <begin position="650"/>
        <end position="666"/>
    </location>
</feature>
<evidence type="ECO:0000313" key="3">
    <source>
        <dbReference type="Proteomes" id="UP001369086"/>
    </source>
</evidence>
<accession>A0ABR0Z6J0</accession>
<organism evidence="2 3">
    <name type="scientific">Huso huso</name>
    <name type="common">Beluga</name>
    <name type="synonym">Acipenser huso</name>
    <dbReference type="NCBI Taxonomy" id="61971"/>
    <lineage>
        <taxon>Eukaryota</taxon>
        <taxon>Metazoa</taxon>
        <taxon>Chordata</taxon>
        <taxon>Craniata</taxon>
        <taxon>Vertebrata</taxon>
        <taxon>Euteleostomi</taxon>
        <taxon>Actinopterygii</taxon>
        <taxon>Chondrostei</taxon>
        <taxon>Acipenseriformes</taxon>
        <taxon>Acipenseridae</taxon>
        <taxon>Huso</taxon>
    </lineage>
</organism>
<feature type="compositionally biased region" description="Polar residues" evidence="1">
    <location>
        <begin position="937"/>
        <end position="948"/>
    </location>
</feature>
<feature type="compositionally biased region" description="Polar residues" evidence="1">
    <location>
        <begin position="505"/>
        <end position="515"/>
    </location>
</feature>
<dbReference type="Gene3D" id="1.20.5.340">
    <property type="match status" value="1"/>
</dbReference>
<feature type="compositionally biased region" description="Basic residues" evidence="1">
    <location>
        <begin position="516"/>
        <end position="532"/>
    </location>
</feature>
<feature type="region of interest" description="Disordered" evidence="1">
    <location>
        <begin position="490"/>
        <end position="538"/>
    </location>
</feature>
<gene>
    <name evidence="2" type="ORF">HHUSO_G18150</name>
</gene>
<dbReference type="EMBL" id="JAHFZB010000016">
    <property type="protein sequence ID" value="KAK6480437.1"/>
    <property type="molecule type" value="Genomic_DNA"/>
</dbReference>
<dbReference type="Pfam" id="PF15273">
    <property type="entry name" value="NHS"/>
    <property type="match status" value="3"/>
</dbReference>
<comment type="caution">
    <text evidence="2">The sequence shown here is derived from an EMBL/GenBank/DDBJ whole genome shotgun (WGS) entry which is preliminary data.</text>
</comment>
<proteinExistence type="predicted"/>
<feature type="region of interest" description="Disordered" evidence="1">
    <location>
        <begin position="1088"/>
        <end position="1152"/>
    </location>
</feature>
<protein>
    <submittedName>
        <fullName evidence="2">NHS-like protein 2 isoform X1</fullName>
    </submittedName>
</protein>
<evidence type="ECO:0000313" key="2">
    <source>
        <dbReference type="EMBL" id="KAK6480437.1"/>
    </source>
</evidence>
<sequence length="1184" mass="129488">MPFCKRSILPKQVCRADTNRQGADFKDLADVCSFTLISVLRQLSDLSRHSLNIIEELEGEITSISLRSGALEKKVISLQRHVSALVVKPPAKTATSLDSENKRTAHFKSSWQQHVNVFSSSSRPACVEELHQEAQLNLQSLLQGRRMPFFLFFSSSLVSGYRCSIIMDSVFFHWQPATKQVCEDETTTVGIQLQDPPLNLPNSLEKNTSWNKAFLLPTPEKTRWRLGRSVQAHVIPINVSGQTLDKHASLHHSLFNAETAVNPKSTLRRRRTIIGIPELSLEDQGDGHFDDEQSASINLTHGSYSPEGTSGRHSAAAVDSANHFSVLRKTYSDLDQILCQSPGNSSRKDHTAMMCASPSWNGPKDSTFSPSWNNSFSYMLPASPVARQPCQSESFLKCTSQGNSELSMSSGSYSNSFTSVSVEPTVRTHNISRKNEIETTTVSPGHGTQTQADGFKFRERSLSTPTDSGSFCSAENICFDHRKESDNYAMHYPSASSEDSASADNVSITASQNGRPRQRSRSISLKKPKKKPAPPVRNISLKKDGVQKAEVIALTRSERPKSLFIPRNQNIIQNAFLSGPGNINSKVHGDERGLQILITETPSIGREGDTHYPNHWYLNDWKSNDPYRSLSNSSTATGTTVIECMKVRGSSDSLTSLTTSRATSPSQLSVEAESKISPLKPPGFMSPSSGYSSQSETPTPTIPTSLITGPSPQGCRMRPKVPIRKSSLPAVSPREKSPRSRLSFELPIAPPSHLDLSGITVSNKGKPKASRRHSDSSTNGKPVQKLSPNQAAMPIVTQSDLRSIRLRSVSKSEPEDNADGSSDIIEEKQSSKTFVTPQKKVKPPVAEKPPLPKRPGNLVLKFASAFHLALESPPLSPKEKGSPADNTYTVVEKPQAMESPSSVHVSPPQRITDLDRVMDSVKRLSQGSQEGDDKSKTLPNRITVQSLADTEKKRSKIPPPVPKKPNILLLPTNSVNVNGATDRPVITLNTSHSSSTGSPMAEVVPRHAENQVKVIALSITESNQDPDVETSLVGTPTGRSIEDISPDKTPLSITEEDDDVFVQTTTPHTTEDLFTLIHRSKRKVLGRVEPGDTFGSRQSLVSPIKSNSPATSTPEQKAASPVSSSMPRSRSRNDNFIALLQKKGSRPSPGTRVSAMELLKSTNPLARRVTEFSQAEFEPTKNSK</sequence>
<name>A0ABR0Z6J0_HUSHU</name>
<dbReference type="InterPro" id="IPR024845">
    <property type="entry name" value="NHS-like"/>
</dbReference>
<feature type="compositionally biased region" description="Low complexity" evidence="1">
    <location>
        <begin position="494"/>
        <end position="504"/>
    </location>
</feature>